<organism evidence="1 2">
    <name type="scientific">Cinchona calisaya</name>
    <dbReference type="NCBI Taxonomy" id="153742"/>
    <lineage>
        <taxon>Eukaryota</taxon>
        <taxon>Viridiplantae</taxon>
        <taxon>Streptophyta</taxon>
        <taxon>Embryophyta</taxon>
        <taxon>Tracheophyta</taxon>
        <taxon>Spermatophyta</taxon>
        <taxon>Magnoliopsida</taxon>
        <taxon>eudicotyledons</taxon>
        <taxon>Gunneridae</taxon>
        <taxon>Pentapetalae</taxon>
        <taxon>asterids</taxon>
        <taxon>lamiids</taxon>
        <taxon>Gentianales</taxon>
        <taxon>Rubiaceae</taxon>
        <taxon>Cinchonoideae</taxon>
        <taxon>Cinchoneae</taxon>
        <taxon>Cinchona</taxon>
    </lineage>
</organism>
<protein>
    <submittedName>
        <fullName evidence="1">Uncharacterized protein</fullName>
    </submittedName>
</protein>
<gene>
    <name evidence="1" type="ORF">ACH5RR_004181</name>
</gene>
<evidence type="ECO:0000313" key="1">
    <source>
        <dbReference type="EMBL" id="KAL3535720.1"/>
    </source>
</evidence>
<dbReference type="EMBL" id="JBJUIK010000002">
    <property type="protein sequence ID" value="KAL3535720.1"/>
    <property type="molecule type" value="Genomic_DNA"/>
</dbReference>
<comment type="caution">
    <text evidence="1">The sequence shown here is derived from an EMBL/GenBank/DDBJ whole genome shotgun (WGS) entry which is preliminary data.</text>
</comment>
<accession>A0ABD3AWT6</accession>
<sequence length="105" mass="11620">MAVPLGCLRRRGRAMTLQLLKASLYEELTSQLIKKSSFLLHHHHHHHHWWCRSNRLRLTTKNKQAWINNHQPRGGGPSGKGVGAFHGGVVAGDIGDDKDCISGAG</sequence>
<keyword evidence="2" id="KW-1185">Reference proteome</keyword>
<dbReference type="Proteomes" id="UP001630127">
    <property type="component" value="Unassembled WGS sequence"/>
</dbReference>
<reference evidence="1 2" key="1">
    <citation type="submission" date="2024-11" db="EMBL/GenBank/DDBJ databases">
        <title>A near-complete genome assembly of Cinchona calisaya.</title>
        <authorList>
            <person name="Lian D.C."/>
            <person name="Zhao X.W."/>
            <person name="Wei L."/>
        </authorList>
    </citation>
    <scope>NUCLEOTIDE SEQUENCE [LARGE SCALE GENOMIC DNA]</scope>
    <source>
        <tissue evidence="1">Nenye</tissue>
    </source>
</reference>
<dbReference type="AlphaFoldDB" id="A0ABD3AWT6"/>
<proteinExistence type="predicted"/>
<evidence type="ECO:0000313" key="2">
    <source>
        <dbReference type="Proteomes" id="UP001630127"/>
    </source>
</evidence>
<name>A0ABD3AWT6_9GENT</name>